<name>A0A1M6FHU9_9FIRM</name>
<organism evidence="2 3">
    <name type="scientific">Lutispora thermophila DSM 19022</name>
    <dbReference type="NCBI Taxonomy" id="1122184"/>
    <lineage>
        <taxon>Bacteria</taxon>
        <taxon>Bacillati</taxon>
        <taxon>Bacillota</taxon>
        <taxon>Clostridia</taxon>
        <taxon>Lutisporales</taxon>
        <taxon>Lutisporaceae</taxon>
        <taxon>Lutispora</taxon>
    </lineage>
</organism>
<reference evidence="2 3" key="1">
    <citation type="submission" date="2016-11" db="EMBL/GenBank/DDBJ databases">
        <authorList>
            <person name="Jaros S."/>
            <person name="Januszkiewicz K."/>
            <person name="Wedrychowicz H."/>
        </authorList>
    </citation>
    <scope>NUCLEOTIDE SEQUENCE [LARGE SCALE GENOMIC DNA]</scope>
    <source>
        <strain evidence="2 3">DSM 19022</strain>
    </source>
</reference>
<dbReference type="STRING" id="1122184.SAMN02745176_01970"/>
<evidence type="ECO:0000256" key="1">
    <source>
        <dbReference type="SAM" id="Phobius"/>
    </source>
</evidence>
<accession>A0A1M6FHU9</accession>
<dbReference type="AlphaFoldDB" id="A0A1M6FHU9"/>
<gene>
    <name evidence="2" type="ORF">SAMN02745176_01970</name>
</gene>
<evidence type="ECO:0000313" key="3">
    <source>
        <dbReference type="Proteomes" id="UP000184442"/>
    </source>
</evidence>
<dbReference type="Proteomes" id="UP000184442">
    <property type="component" value="Unassembled WGS sequence"/>
</dbReference>
<keyword evidence="1" id="KW-0812">Transmembrane</keyword>
<proteinExistence type="predicted"/>
<keyword evidence="1" id="KW-1133">Transmembrane helix</keyword>
<keyword evidence="3" id="KW-1185">Reference proteome</keyword>
<keyword evidence="1" id="KW-0472">Membrane</keyword>
<evidence type="ECO:0000313" key="2">
    <source>
        <dbReference type="EMBL" id="SHI97233.1"/>
    </source>
</evidence>
<sequence length="79" mass="8996">MDSYLFSYISFTSEPSNTYTLSISSLIMFFIFSPVLNLTQTPQLELSFLGTGIVSEDMFLLDKNLLYFMAPMCEKKVAI</sequence>
<feature type="transmembrane region" description="Helical" evidence="1">
    <location>
        <begin position="20"/>
        <end position="39"/>
    </location>
</feature>
<dbReference type="EMBL" id="FQZS01000012">
    <property type="protein sequence ID" value="SHI97233.1"/>
    <property type="molecule type" value="Genomic_DNA"/>
</dbReference>
<protein>
    <submittedName>
        <fullName evidence="2">Uncharacterized protein</fullName>
    </submittedName>
</protein>